<dbReference type="AlphaFoldDB" id="A0A3M6V5D3"/>
<dbReference type="OrthoDB" id="2014201at2759"/>
<reference evidence="1 2" key="1">
    <citation type="journal article" date="2018" name="Sci. Rep.">
        <title>Comparative analysis of the Pocillopora damicornis genome highlights role of immune system in coral evolution.</title>
        <authorList>
            <person name="Cunning R."/>
            <person name="Bay R.A."/>
            <person name="Gillette P."/>
            <person name="Baker A.C."/>
            <person name="Traylor-Knowles N."/>
        </authorList>
    </citation>
    <scope>NUCLEOTIDE SEQUENCE [LARGE SCALE GENOMIC DNA]</scope>
    <source>
        <strain evidence="1">RSMAS</strain>
        <tissue evidence="1">Whole animal</tissue>
    </source>
</reference>
<name>A0A3M6V5D3_POCDA</name>
<organism evidence="1 2">
    <name type="scientific">Pocillopora damicornis</name>
    <name type="common">Cauliflower coral</name>
    <name type="synonym">Millepora damicornis</name>
    <dbReference type="NCBI Taxonomy" id="46731"/>
    <lineage>
        <taxon>Eukaryota</taxon>
        <taxon>Metazoa</taxon>
        <taxon>Cnidaria</taxon>
        <taxon>Anthozoa</taxon>
        <taxon>Hexacorallia</taxon>
        <taxon>Scleractinia</taxon>
        <taxon>Astrocoeniina</taxon>
        <taxon>Pocilloporidae</taxon>
        <taxon>Pocillopora</taxon>
    </lineage>
</organism>
<evidence type="ECO:0000313" key="2">
    <source>
        <dbReference type="Proteomes" id="UP000275408"/>
    </source>
</evidence>
<feature type="non-terminal residue" evidence="1">
    <location>
        <position position="1"/>
    </location>
</feature>
<sequence length="73" mass="8381">VVEGLANGLSDIYISDHVVLDSNPEVQEISHQQAWERGEIDYRGRDKFENIQKKIQESINVLRDPTEAPMVLF</sequence>
<dbReference type="EMBL" id="RCHS01000120">
    <property type="protein sequence ID" value="RMX60778.1"/>
    <property type="molecule type" value="Genomic_DNA"/>
</dbReference>
<evidence type="ECO:0000313" key="1">
    <source>
        <dbReference type="EMBL" id="RMX60778.1"/>
    </source>
</evidence>
<comment type="caution">
    <text evidence="1">The sequence shown here is derived from an EMBL/GenBank/DDBJ whole genome shotgun (WGS) entry which is preliminary data.</text>
</comment>
<keyword evidence="2" id="KW-1185">Reference proteome</keyword>
<protein>
    <submittedName>
        <fullName evidence="1">Uncharacterized protein</fullName>
    </submittedName>
</protein>
<accession>A0A3M6V5D3</accession>
<proteinExistence type="predicted"/>
<dbReference type="Proteomes" id="UP000275408">
    <property type="component" value="Unassembled WGS sequence"/>
</dbReference>
<gene>
    <name evidence="1" type="ORF">pdam_00014303</name>
</gene>